<comment type="caution">
    <text evidence="1">The sequence shown here is derived from an EMBL/GenBank/DDBJ whole genome shotgun (WGS) entry which is preliminary data.</text>
</comment>
<evidence type="ECO:0000313" key="2">
    <source>
        <dbReference type="Proteomes" id="UP001489719"/>
    </source>
</evidence>
<name>A0ACC3TRY6_9ASCO</name>
<dbReference type="EMBL" id="MU970060">
    <property type="protein sequence ID" value="KAK9323526.1"/>
    <property type="molecule type" value="Genomic_DNA"/>
</dbReference>
<sequence length="1988" mass="219988">MASATDKSAMDEELQRVVALVHDSQHRDDPALQETALQDSLAYLMKLPKTSHFFCNEKRQVLAVNALQMFAFPPTPELDWLKTTMGRHLNECFLCVKAYQKAKVPLKSRFLELGFDKENVDEFMHLLNAWDSERLTVALEPSAAKCREAISARKAVDGKSIQDCFNALYECLYAPNLITGSSPLSAAFRSVFLGVQAGGRFLRLSKEIVPAMISFLFLRGDPELARWADKSMGLLDKRVTEADFDQSVRRAYHEDAVGRYLASASTRTAADVTFFWKAMHRVISSLQKSVLLNHCCGNSSGGSGSQEDNIIKMAWMDLQSFPTCFPVLLPVFGALFGCLGADAWPVSTPFVPTSMLDIVFGSAGNVAFENLLRAVATQKQKMMELLNWIHPYVDSLSGSSKLKCSEILTSRLLGKYQDVVHFGTTNTELRALCLVTGLHVLDDLLAFSEGDRSGLLVSANSNSVDKLMRREARKVAEAYASLIVNTAIDNTKDSEVRDAARNVLASCIVLDSVSTADESAVMMDEILTTAVMKQRDITQTVLTAAEDEAAMAELGVSGYGTSLLCYGEALWELLRQKIPHNDIEFAKFVISSIGKSRIYLAETLDSMRTSSEAAGGTSSNNPSTKLISLKVKKFSALSTRIDVVLISVANVLQQISDFEADKLRNLLVDETTVEVLLCLALSAHTDLSRYSLEIAKQAYDASGRAECLRELFASNPAQLLKAYVAAIKHTGAVSVLFGLGPIPRLVRTTMDVASILFDPRDGYVATHNSAIPDAEVRTAAHAFWTLAWRALSFIFKRTLTWARAYPREIMVDYMRDVLDLCSNLFDNMQLLEQALTTKSMGSTVVEPQLISPTKPTTTGLEILSTLIEPLREICPWLRLSDTALVTVCVRLVCDLLNRLAKAKIDVPKDVIKKLEKLAQQTGHHYNNLTEAQCYDLVIAISMFDEQKAEDIKDESPEPKNNKVIVQKERESPFDDVHAKPVKTSSKAKGLDAWLEKARPTVPNESVDQKEVYDLESDEEVSLIKEFEKAEKAKARQRIDAMYNKIKAEEKPVPKPSLLSARRQEISEQRQKAAIAAAKAGKGEVIHPPRPAGFRVAPMRAPSSQSRSATVSRPASGTTTTAVSSEESSSGESDSDIDSLFSLSKHNRPVPQPITGAQLAPQPLRVSSSLAAARRRQFGPPTMSEKERAERNMRARLRVNLDQLYHRILRWDYHSDKELPSDEVGSDLRKYKAVPNKFASAVDYKAVFEPLLMLECVQNIVKAKEERTDKPFRLSITNRVSCDEYIEIYASIETKILPNIKIGEMDVVVVSYVPDDQEVVAGGTLAGKDRPARLPDKQYLNCMAKIKEIKRSNQAELSDIVLRCLPKPDMAKHLLPRTELNALRVMSMTTIEREYSSLQGLPYYDLCDQILHAKPATAIRADAAKIRKTQSTYNVNAPQAGAIMAAMESTGFTLIQGPPGTGKTKTILGIIGATLTTTKSRGIPIQIPGQRHPAQHHAPAPVEPKRILVCAPSNAAVDELVLRLKGGIRNSSGEMFHPKVVRLGRSDIINPAVRDLTLEELVDAQVAKFEQDNSSKNGGAVDRGNLREQLNKVLAERAEVDRQIGITEDTSAREKLRAQRDMLNAKKAALGQRLDEERDRHAVVVRTNEIERRNIQTRILTSAEVMCATLSGAGHDLLAGLSMTFETVIIDEAAQCVELSALIPLKYGCVRCAMVGDPNQLPPTVLSQTASKFQYEQSLFVRMQKNFPSSVHLLSIQYRMHPQISQFPSAQFYDSLLIDGDGMDSRTEAEWHSAADIFGPYRFFSVHSREQQSKTTHSYYNKAEALCAVALYRKLGDSFPQLELEGRVGVVTPYKQQLHELRNTFRSALGNTGMQGIDFNTIDGFQGQEKDIIILSCVRAQGAGSAGNNGAVKSVGFLADIRRMNVALTRAKSSLWIIGNIQSLVVNDVWRRLIEDAQKRGLVSQYDGGQFRALDAAAVIPQKRRHNHA</sequence>
<reference evidence="2" key="1">
    <citation type="journal article" date="2024" name="Front. Bioeng. Biotechnol.">
        <title>Genome-scale model development and genomic sequencing of the oleaginous clade Lipomyces.</title>
        <authorList>
            <person name="Czajka J.J."/>
            <person name="Han Y."/>
            <person name="Kim J."/>
            <person name="Mondo S.J."/>
            <person name="Hofstad B.A."/>
            <person name="Robles A."/>
            <person name="Haridas S."/>
            <person name="Riley R."/>
            <person name="LaButti K."/>
            <person name="Pangilinan J."/>
            <person name="Andreopoulos W."/>
            <person name="Lipzen A."/>
            <person name="Yan J."/>
            <person name="Wang M."/>
            <person name="Ng V."/>
            <person name="Grigoriev I.V."/>
            <person name="Spatafora J.W."/>
            <person name="Magnuson J.K."/>
            <person name="Baker S.E."/>
            <person name="Pomraning K.R."/>
        </authorList>
    </citation>
    <scope>NUCLEOTIDE SEQUENCE [LARGE SCALE GENOMIC DNA]</scope>
    <source>
        <strain evidence="2">CBS 10300</strain>
    </source>
</reference>
<dbReference type="Proteomes" id="UP001489719">
    <property type="component" value="Unassembled WGS sequence"/>
</dbReference>
<proteinExistence type="predicted"/>
<protein>
    <submittedName>
        <fullName evidence="1">SEN1 N terminal-domain-containing protein</fullName>
    </submittedName>
</protein>
<evidence type="ECO:0000313" key="1">
    <source>
        <dbReference type="EMBL" id="KAK9323526.1"/>
    </source>
</evidence>
<organism evidence="1 2">
    <name type="scientific">Lipomyces orientalis</name>
    <dbReference type="NCBI Taxonomy" id="1233043"/>
    <lineage>
        <taxon>Eukaryota</taxon>
        <taxon>Fungi</taxon>
        <taxon>Dikarya</taxon>
        <taxon>Ascomycota</taxon>
        <taxon>Saccharomycotina</taxon>
        <taxon>Lipomycetes</taxon>
        <taxon>Lipomycetales</taxon>
        <taxon>Lipomycetaceae</taxon>
        <taxon>Lipomyces</taxon>
    </lineage>
</organism>
<accession>A0ACC3TRY6</accession>
<gene>
    <name evidence="1" type="ORF">V1517DRAFT_320079</name>
</gene>
<keyword evidence="2" id="KW-1185">Reference proteome</keyword>